<feature type="domain" description="7(1) septoil knot" evidence="2">
    <location>
        <begin position="21"/>
        <end position="99"/>
    </location>
</feature>
<evidence type="ECO:0000313" key="3">
    <source>
        <dbReference type="EMBL" id="QWG10017.1"/>
    </source>
</evidence>
<sequence>MKFLSLYLLSICMLLGSLSCSMAGANEGMEPKPKVFIVTEKWKADKIVKSVTNSYQADIIIASNSWESSDWVLVDQLYKADMKIFLTSKSYEADYLVFFK</sequence>
<evidence type="ECO:0000256" key="1">
    <source>
        <dbReference type="SAM" id="SignalP"/>
    </source>
</evidence>
<dbReference type="Pfam" id="PF19647">
    <property type="entry name" value="Septknot"/>
    <property type="match status" value="1"/>
</dbReference>
<dbReference type="RefSeq" id="WP_144076671.1">
    <property type="nucleotide sequence ID" value="NZ_CP076129.1"/>
</dbReference>
<organism evidence="3 4">
    <name type="scientific">Flammeovirga kamogawensis</name>
    <dbReference type="NCBI Taxonomy" id="373891"/>
    <lineage>
        <taxon>Bacteria</taxon>
        <taxon>Pseudomonadati</taxon>
        <taxon>Bacteroidota</taxon>
        <taxon>Cytophagia</taxon>
        <taxon>Cytophagales</taxon>
        <taxon>Flammeovirgaceae</taxon>
        <taxon>Flammeovirga</taxon>
    </lineage>
</organism>
<evidence type="ECO:0000313" key="4">
    <source>
        <dbReference type="Proteomes" id="UP000682802"/>
    </source>
</evidence>
<proteinExistence type="predicted"/>
<dbReference type="PROSITE" id="PS51257">
    <property type="entry name" value="PROKAR_LIPOPROTEIN"/>
    <property type="match status" value="1"/>
</dbReference>
<accession>A0ABX8H3N1</accession>
<evidence type="ECO:0000259" key="2">
    <source>
        <dbReference type="Pfam" id="PF19647"/>
    </source>
</evidence>
<dbReference type="EMBL" id="CP076129">
    <property type="protein sequence ID" value="QWG10017.1"/>
    <property type="molecule type" value="Genomic_DNA"/>
</dbReference>
<feature type="chain" id="PRO_5046641442" description="7(1) septoil knot domain-containing protein" evidence="1">
    <location>
        <begin position="26"/>
        <end position="100"/>
    </location>
</feature>
<dbReference type="Proteomes" id="UP000682802">
    <property type="component" value="Chromosome 2"/>
</dbReference>
<dbReference type="InterPro" id="IPR046148">
    <property type="entry name" value="Septknot"/>
</dbReference>
<feature type="signal peptide" evidence="1">
    <location>
        <begin position="1"/>
        <end position="25"/>
    </location>
</feature>
<gene>
    <name evidence="3" type="ORF">KM029_20255</name>
</gene>
<keyword evidence="4" id="KW-1185">Reference proteome</keyword>
<protein>
    <recommendedName>
        <fullName evidence="2">7(1) septoil knot domain-containing protein</fullName>
    </recommendedName>
</protein>
<name>A0ABX8H3N1_9BACT</name>
<keyword evidence="1" id="KW-0732">Signal</keyword>
<reference evidence="3 4" key="1">
    <citation type="submission" date="2021-05" db="EMBL/GenBank/DDBJ databases">
        <title>Comparative genomic studies on the polysaccharide-degrading batcterial strains of the Flammeovirga genus.</title>
        <authorList>
            <person name="Zewei F."/>
            <person name="Zheng Z."/>
            <person name="Yu L."/>
            <person name="Ruyue G."/>
            <person name="Yanhong M."/>
            <person name="Yuanyuan C."/>
            <person name="Jingyan G."/>
            <person name="Wenjun H."/>
        </authorList>
    </citation>
    <scope>NUCLEOTIDE SEQUENCE [LARGE SCALE GENOMIC DNA]</scope>
    <source>
        <strain evidence="3 4">YS10</strain>
    </source>
</reference>